<feature type="compositionally biased region" description="Low complexity" evidence="3">
    <location>
        <begin position="446"/>
        <end position="456"/>
    </location>
</feature>
<proteinExistence type="predicted"/>
<dbReference type="RefSeq" id="XP_011092154.1">
    <property type="nucleotide sequence ID" value="XM_011093852.2"/>
</dbReference>
<evidence type="ECO:0000256" key="3">
    <source>
        <dbReference type="SAM" id="MobiDB-lite"/>
    </source>
</evidence>
<reference evidence="5" key="1">
    <citation type="submission" date="2025-08" db="UniProtKB">
        <authorList>
            <consortium name="RefSeq"/>
        </authorList>
    </citation>
    <scope>IDENTIFICATION</scope>
</reference>
<dbReference type="KEGG" id="sind:105172433"/>
<dbReference type="PANTHER" id="PTHR46228">
    <property type="entry name" value="KELCH DOMAIN-CONTAINING PROTEIN"/>
    <property type="match status" value="1"/>
</dbReference>
<evidence type="ECO:0000313" key="5">
    <source>
        <dbReference type="RefSeq" id="XP_011092154.1"/>
    </source>
</evidence>
<dbReference type="Proteomes" id="UP000504604">
    <property type="component" value="Linkage group LG10"/>
</dbReference>
<keyword evidence="2" id="KW-0677">Repeat</keyword>
<gene>
    <name evidence="5" type="primary">LOC105172433</name>
</gene>
<dbReference type="SUPFAM" id="SSF117281">
    <property type="entry name" value="Kelch motif"/>
    <property type="match status" value="1"/>
</dbReference>
<dbReference type="GeneID" id="105172433"/>
<dbReference type="AlphaFoldDB" id="A0A6I9U3L9"/>
<keyword evidence="1" id="KW-0880">Kelch repeat</keyword>
<organism evidence="4 5">
    <name type="scientific">Sesamum indicum</name>
    <name type="common">Oriental sesame</name>
    <name type="synonym">Sesamum orientale</name>
    <dbReference type="NCBI Taxonomy" id="4182"/>
    <lineage>
        <taxon>Eukaryota</taxon>
        <taxon>Viridiplantae</taxon>
        <taxon>Streptophyta</taxon>
        <taxon>Embryophyta</taxon>
        <taxon>Tracheophyta</taxon>
        <taxon>Spermatophyta</taxon>
        <taxon>Magnoliopsida</taxon>
        <taxon>eudicotyledons</taxon>
        <taxon>Gunneridae</taxon>
        <taxon>Pentapetalae</taxon>
        <taxon>asterids</taxon>
        <taxon>lamiids</taxon>
        <taxon>Lamiales</taxon>
        <taxon>Pedaliaceae</taxon>
        <taxon>Sesamum</taxon>
    </lineage>
</organism>
<dbReference type="PANTHER" id="PTHR46228:SF2">
    <property type="entry name" value="KELCH REPEAT PROTEIN (AFU_ORTHOLOGUE AFUA_4G14350)"/>
    <property type="match status" value="1"/>
</dbReference>
<name>A0A6I9U3L9_SESIN</name>
<keyword evidence="4" id="KW-1185">Reference proteome</keyword>
<dbReference type="InParanoid" id="A0A6I9U3L9"/>
<feature type="region of interest" description="Disordered" evidence="3">
    <location>
        <begin position="662"/>
        <end position="689"/>
    </location>
</feature>
<evidence type="ECO:0000256" key="2">
    <source>
        <dbReference type="ARBA" id="ARBA00022737"/>
    </source>
</evidence>
<sequence>MHSKKLYIYSRILHRQHTVDTLYKRNSGKNKIKMGSLGEVVARNKAMWLCPKMMGSNPSERWGHSACYFNGLLYIFGNETAVDRSFDLLSQGCRGGVHFSDVLVCNLATMTWSILKTSGPGPGPRDSHTAVLVGHRMLVFGGTNGSKKVNDLHVLDLVSREWMRPECRGNPPSARESHTANVVGDEKLVVFGGSGEGEANYLNDLHILDLKNMEWSSPEVSGNVPAPRDSHSSVAVGNRLFVFGGDSGDRYQGDVSVLDLNKLIWSRLDVCGPSPDARAGHAAVSVGTKVYMLGGVGDKQYYSDIWVLDVITSSWDQLDLCSQKSQGRFSHTATVTTMGIAIFGGCGEDERPLNELLILPIDSLTCRAFGNTHKDETKMFFNKTENNNRTTILIGDAEDLTSVDVEELESVPKQLCFSSDMLHPKRRRTSNSNVPEQKSEPKEQSRSQSQQSSPSQSEHEPTHVKKSISCSYPSSRVHPLFRQKIFSPTCYRLNTLPVNQTNTKHGISRMSPDLYLSSEHPNQIQHEHANVICADACRAQCKAAESVSVGRNLIGAEVRGQVDGAFDSGYLMTATVNGKVFRGVLFAPVSSCTVVQNSLTPTPHPQIIKVPKHELLVNFDTKGPDVVSGGAVLGQQPSLFAHQIAVNHANSGQNVACPRLPQQPAKMLAPPPCHSSEQTQTESRRSSPENRALLALGKDSRVNSELQGVVLTLASPGTTHGRL</sequence>
<evidence type="ECO:0000313" key="4">
    <source>
        <dbReference type="Proteomes" id="UP000504604"/>
    </source>
</evidence>
<dbReference type="OrthoDB" id="10251809at2759"/>
<feature type="region of interest" description="Disordered" evidence="3">
    <location>
        <begin position="419"/>
        <end position="470"/>
    </location>
</feature>
<protein>
    <submittedName>
        <fullName evidence="5">Acyl-CoA-binding domain-containing protein 4-like isoform X1</fullName>
    </submittedName>
</protein>
<accession>A0A6I9U3L9</accession>
<dbReference type="Gene3D" id="2.120.10.80">
    <property type="entry name" value="Kelch-type beta propeller"/>
    <property type="match status" value="2"/>
</dbReference>
<dbReference type="InterPro" id="IPR015915">
    <property type="entry name" value="Kelch-typ_b-propeller"/>
</dbReference>
<dbReference type="Pfam" id="PF24681">
    <property type="entry name" value="Kelch_KLHDC2_KLHL20_DRC7"/>
    <property type="match status" value="1"/>
</dbReference>
<evidence type="ECO:0000256" key="1">
    <source>
        <dbReference type="ARBA" id="ARBA00022441"/>
    </source>
</evidence>